<evidence type="ECO:0000313" key="4">
    <source>
        <dbReference type="Proteomes" id="UP000510869"/>
    </source>
</evidence>
<organism evidence="3 4">
    <name type="scientific">Natrinema zhouii</name>
    <dbReference type="NCBI Taxonomy" id="1710539"/>
    <lineage>
        <taxon>Archaea</taxon>
        <taxon>Methanobacteriati</taxon>
        <taxon>Methanobacteriota</taxon>
        <taxon>Stenosarchaea group</taxon>
        <taxon>Halobacteria</taxon>
        <taxon>Halobacteriales</taxon>
        <taxon>Natrialbaceae</taxon>
        <taxon>Natrinema</taxon>
    </lineage>
</organism>
<keyword evidence="4" id="KW-1185">Reference proteome</keyword>
<gene>
    <name evidence="3" type="ORF">HYG81_06495</name>
</gene>
<reference evidence="3 4" key="1">
    <citation type="submission" date="2020-07" db="EMBL/GenBank/DDBJ databases">
        <title>Natrinema (YPL30) sp. nov. and Haloterrigena xxxxxx (YPL8) sp. nov., isolated from a salt mine.</title>
        <authorList>
            <person name="Cui H."/>
        </authorList>
    </citation>
    <scope>NUCLEOTIDE SEQUENCE [LARGE SCALE GENOMIC DNA]</scope>
    <source>
        <strain evidence="3 4">YPL13</strain>
    </source>
</reference>
<keyword evidence="2" id="KW-1133">Transmembrane helix</keyword>
<dbReference type="EMBL" id="CP059154">
    <property type="protein sequence ID" value="QLK27248.1"/>
    <property type="molecule type" value="Genomic_DNA"/>
</dbReference>
<dbReference type="Proteomes" id="UP000510869">
    <property type="component" value="Chromosome"/>
</dbReference>
<dbReference type="AlphaFoldDB" id="A0A7D6H860"/>
<dbReference type="GeneID" id="56142838"/>
<evidence type="ECO:0000256" key="1">
    <source>
        <dbReference type="SAM" id="MobiDB-lite"/>
    </source>
</evidence>
<protein>
    <submittedName>
        <fullName evidence="3">Uncharacterized protein</fullName>
    </submittedName>
</protein>
<dbReference type="KEGG" id="nay:HYG81_06495"/>
<keyword evidence="2" id="KW-0472">Membrane</keyword>
<evidence type="ECO:0000313" key="3">
    <source>
        <dbReference type="EMBL" id="QLK27248.1"/>
    </source>
</evidence>
<feature type="region of interest" description="Disordered" evidence="1">
    <location>
        <begin position="112"/>
        <end position="134"/>
    </location>
</feature>
<dbReference type="Pfam" id="PF23956">
    <property type="entry name" value="DUF7285"/>
    <property type="match status" value="1"/>
</dbReference>
<dbReference type="RefSeq" id="WP_180842410.1">
    <property type="nucleotide sequence ID" value="NZ_CP059154.1"/>
</dbReference>
<feature type="compositionally biased region" description="Basic and acidic residues" evidence="1">
    <location>
        <begin position="119"/>
        <end position="130"/>
    </location>
</feature>
<proteinExistence type="predicted"/>
<sequence>MSHSSPSNSQRGQTEPLAALVAVSALIVGVGLYGLYLTDTLPGTTDRTTEETAVTRIKGDIETDGVVRSYDHDELEEVIETGALPHGRNVYVQVTIVEDGRETVVADALFGTDGQPNRDPIESGELEKPPAEAGVATRPIAVATRPGDVRGGTLLVGVWNG</sequence>
<evidence type="ECO:0000256" key="2">
    <source>
        <dbReference type="SAM" id="Phobius"/>
    </source>
</evidence>
<dbReference type="InterPro" id="IPR055709">
    <property type="entry name" value="DUF7285"/>
</dbReference>
<name>A0A7D6H860_9EURY</name>
<feature type="transmembrane region" description="Helical" evidence="2">
    <location>
        <begin position="17"/>
        <end position="37"/>
    </location>
</feature>
<accession>A0A7D6H860</accession>
<dbReference type="OrthoDB" id="186386at2157"/>
<keyword evidence="2" id="KW-0812">Transmembrane</keyword>